<accession>A9UW70</accession>
<dbReference type="GO" id="GO:0007169">
    <property type="term" value="P:cell surface receptor protein tyrosine kinase signaling pathway"/>
    <property type="evidence" value="ECO:0000318"/>
    <property type="project" value="GO_Central"/>
</dbReference>
<dbReference type="STRING" id="81824.A9UW70"/>
<gene>
    <name evidence="2" type="ORF">MONBRDRAFT_16001</name>
</gene>
<dbReference type="InterPro" id="IPR000719">
    <property type="entry name" value="Prot_kinase_dom"/>
</dbReference>
<feature type="domain" description="Protein kinase" evidence="1">
    <location>
        <begin position="1"/>
        <end position="217"/>
    </location>
</feature>
<reference evidence="2 3" key="1">
    <citation type="journal article" date="2008" name="Nature">
        <title>The genome of the choanoflagellate Monosiga brevicollis and the origin of metazoans.</title>
        <authorList>
            <consortium name="JGI Sequencing"/>
            <person name="King N."/>
            <person name="Westbrook M.J."/>
            <person name="Young S.L."/>
            <person name="Kuo A."/>
            <person name="Abedin M."/>
            <person name="Chapman J."/>
            <person name="Fairclough S."/>
            <person name="Hellsten U."/>
            <person name="Isogai Y."/>
            <person name="Letunic I."/>
            <person name="Marr M."/>
            <person name="Pincus D."/>
            <person name="Putnam N."/>
            <person name="Rokas A."/>
            <person name="Wright K.J."/>
            <person name="Zuzow R."/>
            <person name="Dirks W."/>
            <person name="Good M."/>
            <person name="Goodstein D."/>
            <person name="Lemons D."/>
            <person name="Li W."/>
            <person name="Lyons J.B."/>
            <person name="Morris A."/>
            <person name="Nichols S."/>
            <person name="Richter D.J."/>
            <person name="Salamov A."/>
            <person name="Bork P."/>
            <person name="Lim W.A."/>
            <person name="Manning G."/>
            <person name="Miller W.T."/>
            <person name="McGinnis W."/>
            <person name="Shapiro H."/>
            <person name="Tjian R."/>
            <person name="Grigoriev I.V."/>
            <person name="Rokhsar D."/>
        </authorList>
    </citation>
    <scope>NUCLEOTIDE SEQUENCE [LARGE SCALE GENOMIC DNA]</scope>
    <source>
        <strain evidence="3">MX1 / ATCC 50154</strain>
    </source>
</reference>
<dbReference type="RefSeq" id="XP_001744767.1">
    <property type="nucleotide sequence ID" value="XM_001744715.1"/>
</dbReference>
<organism evidence="2 3">
    <name type="scientific">Monosiga brevicollis</name>
    <name type="common">Choanoflagellate</name>
    <dbReference type="NCBI Taxonomy" id="81824"/>
    <lineage>
        <taxon>Eukaryota</taxon>
        <taxon>Choanoflagellata</taxon>
        <taxon>Craspedida</taxon>
        <taxon>Salpingoecidae</taxon>
        <taxon>Monosiga</taxon>
    </lineage>
</organism>
<dbReference type="GO" id="GO:0043235">
    <property type="term" value="C:receptor complex"/>
    <property type="evidence" value="ECO:0000318"/>
    <property type="project" value="GO_Central"/>
</dbReference>
<dbReference type="GO" id="GO:0005886">
    <property type="term" value="C:plasma membrane"/>
    <property type="evidence" value="ECO:0000318"/>
    <property type="project" value="GO_Central"/>
</dbReference>
<dbReference type="OMA" id="CEMYEAS"/>
<dbReference type="InParanoid" id="A9UW70"/>
<name>A9UW70_MONBE</name>
<evidence type="ECO:0000313" key="2">
    <source>
        <dbReference type="EMBL" id="EDQ90716.1"/>
    </source>
</evidence>
<dbReference type="InterPro" id="IPR011009">
    <property type="entry name" value="Kinase-like_dom_sf"/>
</dbReference>
<dbReference type="GeneID" id="5889786"/>
<dbReference type="PROSITE" id="PS50011">
    <property type="entry name" value="PROTEIN_KINASE_DOM"/>
    <property type="match status" value="1"/>
</dbReference>
<dbReference type="InterPro" id="IPR001245">
    <property type="entry name" value="Ser-Thr/Tyr_kinase_cat_dom"/>
</dbReference>
<dbReference type="FunFam" id="1.10.510.10:FF:002484">
    <property type="match status" value="1"/>
</dbReference>
<dbReference type="PANTHER" id="PTHR24416">
    <property type="entry name" value="TYROSINE-PROTEIN KINASE RECEPTOR"/>
    <property type="match status" value="1"/>
</dbReference>
<evidence type="ECO:0000313" key="3">
    <source>
        <dbReference type="Proteomes" id="UP000001357"/>
    </source>
</evidence>
<dbReference type="SMART" id="SM00219">
    <property type="entry name" value="TyrKc"/>
    <property type="match status" value="1"/>
</dbReference>
<dbReference type="PRINTS" id="PR00109">
    <property type="entry name" value="TYRKINASE"/>
</dbReference>
<feature type="non-terminal residue" evidence="2">
    <location>
        <position position="217"/>
    </location>
</feature>
<dbReference type="KEGG" id="mbr:MONBRDRAFT_16001"/>
<proteinExistence type="predicted"/>
<sequence length="217" mass="24255">MTNRFAAEIRLLSSLKHPHIVKLLGASTYEGQTAMVLEYAKLGELAAYVRRPPHQLLAPGHISRADVLCIAVQIAGALQFLESMKVIHRDVAARNVLAFSMTTFKLADVGLSRLLGSDQEYYRQESQQATAIRWMAPEAMVKHRFSSQSDVWSFGILLYEACTYGSVPYGHLSDMQVPMAVTRGVLPPEPPTRFPELYAIMGMCWRSEPAQRPTFAQ</sequence>
<dbReference type="GO" id="GO:0004714">
    <property type="term" value="F:transmembrane receptor protein tyrosine kinase activity"/>
    <property type="evidence" value="ECO:0000318"/>
    <property type="project" value="GO_Central"/>
</dbReference>
<dbReference type="CDD" id="cd00192">
    <property type="entry name" value="PTKc"/>
    <property type="match status" value="1"/>
</dbReference>
<dbReference type="Proteomes" id="UP000001357">
    <property type="component" value="Unassembled WGS sequence"/>
</dbReference>
<dbReference type="SUPFAM" id="SSF56112">
    <property type="entry name" value="Protein kinase-like (PK-like)"/>
    <property type="match status" value="1"/>
</dbReference>
<keyword evidence="3" id="KW-1185">Reference proteome</keyword>
<dbReference type="AlphaFoldDB" id="A9UW70"/>
<protein>
    <recommendedName>
        <fullName evidence="1">Protein kinase domain-containing protein</fullName>
    </recommendedName>
</protein>
<evidence type="ECO:0000259" key="1">
    <source>
        <dbReference type="PROSITE" id="PS50011"/>
    </source>
</evidence>
<dbReference type="Pfam" id="PF07714">
    <property type="entry name" value="PK_Tyr_Ser-Thr"/>
    <property type="match status" value="1"/>
</dbReference>
<dbReference type="InterPro" id="IPR050122">
    <property type="entry name" value="RTK"/>
</dbReference>
<dbReference type="InterPro" id="IPR020635">
    <property type="entry name" value="Tyr_kinase_cat_dom"/>
</dbReference>
<dbReference type="eggNOG" id="KOG4257">
    <property type="taxonomic scope" value="Eukaryota"/>
</dbReference>
<dbReference type="PANTHER" id="PTHR24416:SF600">
    <property type="entry name" value="PDGF- AND VEGF-RECEPTOR RELATED, ISOFORM J"/>
    <property type="match status" value="1"/>
</dbReference>
<dbReference type="EMBL" id="CH991547">
    <property type="protein sequence ID" value="EDQ90716.1"/>
    <property type="molecule type" value="Genomic_DNA"/>
</dbReference>
<dbReference type="GO" id="GO:0005524">
    <property type="term" value="F:ATP binding"/>
    <property type="evidence" value="ECO:0007669"/>
    <property type="project" value="InterPro"/>
</dbReference>
<dbReference type="Gene3D" id="1.10.510.10">
    <property type="entry name" value="Transferase(Phosphotransferase) domain 1"/>
    <property type="match status" value="1"/>
</dbReference>